<evidence type="ECO:0000313" key="12">
    <source>
        <dbReference type="Proteomes" id="UP000771797"/>
    </source>
</evidence>
<evidence type="ECO:0000256" key="5">
    <source>
        <dbReference type="ARBA" id="ARBA00022927"/>
    </source>
</evidence>
<keyword evidence="5 9" id="KW-0653">Protein transport</keyword>
<name>A0ABQ6Y6R9_9GAMM</name>
<dbReference type="EMBL" id="AQPF01000026">
    <property type="protein sequence ID" value="KAF0804727.1"/>
    <property type="molecule type" value="Genomic_DNA"/>
</dbReference>
<accession>A0ABQ6Y6R9</accession>
<keyword evidence="3 9" id="KW-1003">Cell membrane</keyword>
<feature type="region of interest" description="Disordered" evidence="10">
    <location>
        <begin position="67"/>
        <end position="126"/>
    </location>
</feature>
<evidence type="ECO:0000256" key="10">
    <source>
        <dbReference type="SAM" id="MobiDB-lite"/>
    </source>
</evidence>
<evidence type="ECO:0000256" key="6">
    <source>
        <dbReference type="ARBA" id="ARBA00022989"/>
    </source>
</evidence>
<feature type="compositionally biased region" description="Basic and acidic residues" evidence="10">
    <location>
        <begin position="67"/>
        <end position="82"/>
    </location>
</feature>
<organism evidence="11 12">
    <name type="scientific">Alcanivorax xiamenensis</name>
    <dbReference type="NCBI Taxonomy" id="1177156"/>
    <lineage>
        <taxon>Bacteria</taxon>
        <taxon>Pseudomonadati</taxon>
        <taxon>Pseudomonadota</taxon>
        <taxon>Gammaproteobacteria</taxon>
        <taxon>Oceanospirillales</taxon>
        <taxon>Alcanivoracaceae</taxon>
        <taxon>Alcanivorax</taxon>
    </lineage>
</organism>
<reference evidence="11 12" key="1">
    <citation type="submission" date="2012-09" db="EMBL/GenBank/DDBJ databases">
        <title>Genome Sequence of alkane-degrading Bacterium Alcanivorax sp. 6-D-6.</title>
        <authorList>
            <person name="Lai Q."/>
            <person name="Shao Z."/>
        </authorList>
    </citation>
    <scope>NUCLEOTIDE SEQUENCE [LARGE SCALE GENOMIC DNA]</scope>
    <source>
        <strain evidence="11 12">6-D-6</strain>
    </source>
</reference>
<comment type="caution">
    <text evidence="11">The sequence shown here is derived from an EMBL/GenBank/DDBJ whole genome shotgun (WGS) entry which is preliminary data.</text>
</comment>
<dbReference type="NCBIfam" id="TIGR01410">
    <property type="entry name" value="tatB"/>
    <property type="match status" value="1"/>
</dbReference>
<dbReference type="Pfam" id="PF02416">
    <property type="entry name" value="TatA_B_E"/>
    <property type="match status" value="1"/>
</dbReference>
<keyword evidence="12" id="KW-1185">Reference proteome</keyword>
<evidence type="ECO:0000256" key="3">
    <source>
        <dbReference type="ARBA" id="ARBA00022475"/>
    </source>
</evidence>
<evidence type="ECO:0000256" key="7">
    <source>
        <dbReference type="ARBA" id="ARBA00023010"/>
    </source>
</evidence>
<gene>
    <name evidence="9" type="primary">tatB</name>
    <name evidence="11" type="ORF">A6D6_02879</name>
</gene>
<dbReference type="PANTHER" id="PTHR33162">
    <property type="entry name" value="SEC-INDEPENDENT PROTEIN TRANSLOCASE PROTEIN TATA, CHLOROPLASTIC"/>
    <property type="match status" value="1"/>
</dbReference>
<keyword evidence="4 9" id="KW-0812">Transmembrane</keyword>
<keyword evidence="8 9" id="KW-0472">Membrane</keyword>
<sequence length="126" mass="14391">MFDVGFSELLLIFVIALVVLGPERLPKAARTLGYWIGRARSTFNNLRNELEREALNMDMRERMEKQMREMGLDEDSIRKAKDSLLSPDEVAQARQKPDPIKAESRLNTLEPSEPASSTPEEKKSDE</sequence>
<keyword evidence="7 9" id="KW-0811">Translocation</keyword>
<dbReference type="Gene3D" id="1.20.5.3310">
    <property type="match status" value="1"/>
</dbReference>
<dbReference type="HAMAP" id="MF_00237">
    <property type="entry name" value="TatB"/>
    <property type="match status" value="1"/>
</dbReference>
<evidence type="ECO:0000256" key="8">
    <source>
        <dbReference type="ARBA" id="ARBA00023136"/>
    </source>
</evidence>
<evidence type="ECO:0000256" key="1">
    <source>
        <dbReference type="ARBA" id="ARBA00004167"/>
    </source>
</evidence>
<dbReference type="RefSeq" id="WP_159661132.1">
    <property type="nucleotide sequence ID" value="NZ_AQPF01000026.1"/>
</dbReference>
<keyword evidence="2 9" id="KW-0813">Transport</keyword>
<protein>
    <recommendedName>
        <fullName evidence="9">Sec-independent protein translocase protein TatB</fullName>
    </recommendedName>
</protein>
<evidence type="ECO:0000313" key="11">
    <source>
        <dbReference type="EMBL" id="KAF0804727.1"/>
    </source>
</evidence>
<comment type="subunit">
    <text evidence="9">The Tat system comprises two distinct complexes: a TatABC complex, containing multiple copies of TatA, TatB and TatC subunits, and a separate TatA complex, containing only TatA subunits. Substrates initially bind to the TatABC complex, which probably triggers association of the separate TatA complex to form the active translocon.</text>
</comment>
<proteinExistence type="inferred from homology"/>
<comment type="similarity">
    <text evidence="9">Belongs to the TatB family.</text>
</comment>
<comment type="function">
    <text evidence="9">Part of the twin-arginine translocation (Tat) system that transports large folded proteins containing a characteristic twin-arginine motif in their signal peptide across membranes. Together with TatC, TatB is part of a receptor directly interacting with Tat signal peptides. TatB may form an oligomeric binding site that transiently accommodates folded Tat precursor proteins before their translocation.</text>
</comment>
<comment type="subcellular location">
    <subcellularLocation>
        <location evidence="9">Cell membrane</location>
        <topology evidence="9">Single-pass membrane protein</topology>
    </subcellularLocation>
    <subcellularLocation>
        <location evidence="1">Membrane</location>
        <topology evidence="1">Single-pass membrane protein</topology>
    </subcellularLocation>
</comment>
<evidence type="ECO:0000256" key="2">
    <source>
        <dbReference type="ARBA" id="ARBA00022448"/>
    </source>
</evidence>
<dbReference type="Proteomes" id="UP000771797">
    <property type="component" value="Unassembled WGS sequence"/>
</dbReference>
<evidence type="ECO:0000256" key="9">
    <source>
        <dbReference type="HAMAP-Rule" id="MF_00237"/>
    </source>
</evidence>
<dbReference type="PANTHER" id="PTHR33162:SF1">
    <property type="entry name" value="SEC-INDEPENDENT PROTEIN TRANSLOCASE PROTEIN TATA, CHLOROPLASTIC"/>
    <property type="match status" value="1"/>
</dbReference>
<dbReference type="PRINTS" id="PR01506">
    <property type="entry name" value="TATBPROTEIN"/>
</dbReference>
<dbReference type="InterPro" id="IPR003369">
    <property type="entry name" value="TatA/B/E"/>
</dbReference>
<keyword evidence="6 9" id="KW-1133">Transmembrane helix</keyword>
<dbReference type="InterPro" id="IPR018448">
    <property type="entry name" value="TatB"/>
</dbReference>
<feature type="compositionally biased region" description="Basic and acidic residues" evidence="10">
    <location>
        <begin position="95"/>
        <end position="104"/>
    </location>
</feature>
<evidence type="ECO:0000256" key="4">
    <source>
        <dbReference type="ARBA" id="ARBA00022692"/>
    </source>
</evidence>